<sequence>MESQHGHSHTRLIQPLKQGVRLCRSDPLTSSWTVVLASLAQLSKSLVEGSQGTKNTKARSRYVLDSKDSMSSHRSASSLHVISRLMRFKNTLNRGKDIPREDGRQTHEGSTGSNTGFLPFKNLQLKFQ</sequence>
<dbReference type="AlphaFoldDB" id="A0AAW1K6Z7"/>
<comment type="caution">
    <text evidence="2">The sequence shown here is derived from an EMBL/GenBank/DDBJ whole genome shotgun (WGS) entry which is preliminary data.</text>
</comment>
<organism evidence="2 3">
    <name type="scientific">Saponaria officinalis</name>
    <name type="common">Common soapwort</name>
    <name type="synonym">Lychnis saponaria</name>
    <dbReference type="NCBI Taxonomy" id="3572"/>
    <lineage>
        <taxon>Eukaryota</taxon>
        <taxon>Viridiplantae</taxon>
        <taxon>Streptophyta</taxon>
        <taxon>Embryophyta</taxon>
        <taxon>Tracheophyta</taxon>
        <taxon>Spermatophyta</taxon>
        <taxon>Magnoliopsida</taxon>
        <taxon>eudicotyledons</taxon>
        <taxon>Gunneridae</taxon>
        <taxon>Pentapetalae</taxon>
        <taxon>Caryophyllales</taxon>
        <taxon>Caryophyllaceae</taxon>
        <taxon>Caryophylleae</taxon>
        <taxon>Saponaria</taxon>
    </lineage>
</organism>
<proteinExistence type="predicted"/>
<evidence type="ECO:0000256" key="1">
    <source>
        <dbReference type="SAM" id="MobiDB-lite"/>
    </source>
</evidence>
<evidence type="ECO:0000313" key="2">
    <source>
        <dbReference type="EMBL" id="KAK9713682.1"/>
    </source>
</evidence>
<reference evidence="2" key="1">
    <citation type="submission" date="2024-03" db="EMBL/GenBank/DDBJ databases">
        <title>WGS assembly of Saponaria officinalis var. Norfolk2.</title>
        <authorList>
            <person name="Jenkins J."/>
            <person name="Shu S."/>
            <person name="Grimwood J."/>
            <person name="Barry K."/>
            <person name="Goodstein D."/>
            <person name="Schmutz J."/>
            <person name="Leebens-Mack J."/>
            <person name="Osbourn A."/>
        </authorList>
    </citation>
    <scope>NUCLEOTIDE SEQUENCE [LARGE SCALE GENOMIC DNA]</scope>
    <source>
        <strain evidence="2">JIC</strain>
    </source>
</reference>
<dbReference type="Proteomes" id="UP001443914">
    <property type="component" value="Unassembled WGS sequence"/>
</dbReference>
<accession>A0AAW1K6Z7</accession>
<keyword evidence="3" id="KW-1185">Reference proteome</keyword>
<protein>
    <submittedName>
        <fullName evidence="2">Uncharacterized protein</fullName>
    </submittedName>
</protein>
<gene>
    <name evidence="2" type="ORF">RND81_06G044100</name>
</gene>
<feature type="region of interest" description="Disordered" evidence="1">
    <location>
        <begin position="92"/>
        <end position="117"/>
    </location>
</feature>
<dbReference type="EMBL" id="JBDFQZ010000006">
    <property type="protein sequence ID" value="KAK9713682.1"/>
    <property type="molecule type" value="Genomic_DNA"/>
</dbReference>
<name>A0AAW1K6Z7_SAPOF</name>
<evidence type="ECO:0000313" key="3">
    <source>
        <dbReference type="Proteomes" id="UP001443914"/>
    </source>
</evidence>
<feature type="compositionally biased region" description="Basic and acidic residues" evidence="1">
    <location>
        <begin position="94"/>
        <end position="107"/>
    </location>
</feature>